<dbReference type="FunCoup" id="A0LGF1">
    <property type="interactions" value="131"/>
</dbReference>
<protein>
    <submittedName>
        <fullName evidence="7">Integral membrane protein TerC</fullName>
    </submittedName>
</protein>
<feature type="transmembrane region" description="Helical" evidence="6">
    <location>
        <begin position="208"/>
        <end position="226"/>
    </location>
</feature>
<dbReference type="EMBL" id="CP000478">
    <property type="protein sequence ID" value="ABK16503.1"/>
    <property type="molecule type" value="Genomic_DNA"/>
</dbReference>
<dbReference type="NCBIfam" id="TIGR03717">
    <property type="entry name" value="R_switched_YjbE"/>
    <property type="match status" value="1"/>
</dbReference>
<dbReference type="InterPro" id="IPR005496">
    <property type="entry name" value="Integral_membrane_TerC"/>
</dbReference>
<dbReference type="HOGENOM" id="CLU_070543_0_1_7"/>
<keyword evidence="8" id="KW-1185">Reference proteome</keyword>
<dbReference type="AlphaFoldDB" id="A0LGF1"/>
<feature type="transmembrane region" description="Helical" evidence="6">
    <location>
        <begin position="110"/>
        <end position="129"/>
    </location>
</feature>
<dbReference type="PANTHER" id="PTHR30238">
    <property type="entry name" value="MEMBRANE BOUND PREDICTED REDOX MODULATOR"/>
    <property type="match status" value="1"/>
</dbReference>
<feature type="transmembrane region" description="Helical" evidence="6">
    <location>
        <begin position="141"/>
        <end position="161"/>
    </location>
</feature>
<sequence length="258" mass="28075">MIDMGWLGQIAFSWEFLVAVMSIVLIDLVLAGDNAVVIAMAVKNLHGRERRMGIILGSGGAVIIRVICTFLVAQLLNMSFVKLIGGAVIIWIAVKLLTEGTKEECHDKECSSVLQALWIIIVADLSMGIDNMLAVGAASHGNLFLLLFGLLLSIPMVVFLSTWLSTLMDRYPVILWVGAAVLGKVGGEMMITDPWVHGLLNPPKWTEYAAMGFFVVFVCALSKWLIDRRKRQADPEPVKVVPATITPSDPGAASSGRW</sequence>
<feature type="transmembrane region" description="Helical" evidence="6">
    <location>
        <begin position="16"/>
        <end position="42"/>
    </location>
</feature>
<dbReference type="InterPro" id="IPR022301">
    <property type="entry name" value="Integral_membrane_YjbE"/>
</dbReference>
<dbReference type="OrthoDB" id="5295733at2"/>
<organism evidence="7 8">
    <name type="scientific">Syntrophobacter fumaroxidans (strain DSM 10017 / MPOB)</name>
    <dbReference type="NCBI Taxonomy" id="335543"/>
    <lineage>
        <taxon>Bacteria</taxon>
        <taxon>Pseudomonadati</taxon>
        <taxon>Thermodesulfobacteriota</taxon>
        <taxon>Syntrophobacteria</taxon>
        <taxon>Syntrophobacterales</taxon>
        <taxon>Syntrophobacteraceae</taxon>
        <taxon>Syntrophobacter</taxon>
    </lineage>
</organism>
<feature type="transmembrane region" description="Helical" evidence="6">
    <location>
        <begin position="54"/>
        <end position="73"/>
    </location>
</feature>
<evidence type="ECO:0000313" key="8">
    <source>
        <dbReference type="Proteomes" id="UP000001784"/>
    </source>
</evidence>
<evidence type="ECO:0000256" key="5">
    <source>
        <dbReference type="ARBA" id="ARBA00023136"/>
    </source>
</evidence>
<dbReference type="KEGG" id="sfu:Sfum_0805"/>
<dbReference type="Pfam" id="PF03741">
    <property type="entry name" value="TerC"/>
    <property type="match status" value="1"/>
</dbReference>
<evidence type="ECO:0000256" key="2">
    <source>
        <dbReference type="ARBA" id="ARBA00007511"/>
    </source>
</evidence>
<dbReference type="GO" id="GO:0016020">
    <property type="term" value="C:membrane"/>
    <property type="evidence" value="ECO:0007669"/>
    <property type="project" value="UniProtKB-SubCell"/>
</dbReference>
<keyword evidence="3 6" id="KW-0812">Transmembrane</keyword>
<keyword evidence="4 6" id="KW-1133">Transmembrane helix</keyword>
<dbReference type="InParanoid" id="A0LGF1"/>
<dbReference type="eggNOG" id="COG0861">
    <property type="taxonomic scope" value="Bacteria"/>
</dbReference>
<feature type="transmembrane region" description="Helical" evidence="6">
    <location>
        <begin position="79"/>
        <end position="98"/>
    </location>
</feature>
<evidence type="ECO:0000256" key="6">
    <source>
        <dbReference type="SAM" id="Phobius"/>
    </source>
</evidence>
<evidence type="ECO:0000256" key="4">
    <source>
        <dbReference type="ARBA" id="ARBA00022989"/>
    </source>
</evidence>
<name>A0LGF1_SYNFM</name>
<proteinExistence type="inferred from homology"/>
<gene>
    <name evidence="7" type="ordered locus">Sfum_0805</name>
</gene>
<accession>A0LGF1</accession>
<evidence type="ECO:0000313" key="7">
    <source>
        <dbReference type="EMBL" id="ABK16503.1"/>
    </source>
</evidence>
<keyword evidence="5 6" id="KW-0472">Membrane</keyword>
<dbReference type="PANTHER" id="PTHR30238:SF4">
    <property type="entry name" value="SLL1022 PROTEIN"/>
    <property type="match status" value="1"/>
</dbReference>
<comment type="subcellular location">
    <subcellularLocation>
        <location evidence="1">Membrane</location>
        <topology evidence="1">Multi-pass membrane protein</topology>
    </subcellularLocation>
</comment>
<reference evidence="7 8" key="1">
    <citation type="submission" date="2006-10" db="EMBL/GenBank/DDBJ databases">
        <title>Complete sequence of Syntrophobacter fumaroxidans MPOB.</title>
        <authorList>
            <consortium name="US DOE Joint Genome Institute"/>
            <person name="Copeland A."/>
            <person name="Lucas S."/>
            <person name="Lapidus A."/>
            <person name="Barry K."/>
            <person name="Detter J.C."/>
            <person name="Glavina del Rio T."/>
            <person name="Hammon N."/>
            <person name="Israni S."/>
            <person name="Pitluck S."/>
            <person name="Goltsman E.G."/>
            <person name="Martinez M."/>
            <person name="Schmutz J."/>
            <person name="Larimer F."/>
            <person name="Land M."/>
            <person name="Hauser L."/>
            <person name="Kyrpides N."/>
            <person name="Kim E."/>
            <person name="Boone D.R."/>
            <person name="Brockman F."/>
            <person name="Culley D."/>
            <person name="Ferry J."/>
            <person name="Gunsalus R."/>
            <person name="McInerney M.J."/>
            <person name="Morrison M."/>
            <person name="Plugge C."/>
            <person name="Rohlin L."/>
            <person name="Scholten J."/>
            <person name="Sieber J."/>
            <person name="Stams A.J.M."/>
            <person name="Worm P."/>
            <person name="Henstra A.M."/>
            <person name="Richardson P."/>
        </authorList>
    </citation>
    <scope>NUCLEOTIDE SEQUENCE [LARGE SCALE GENOMIC DNA]</scope>
    <source>
        <strain evidence="8">DSM 10017 / MPOB</strain>
    </source>
</reference>
<dbReference type="Proteomes" id="UP000001784">
    <property type="component" value="Chromosome"/>
</dbReference>
<comment type="similarity">
    <text evidence="2">Belongs to the TerC family.</text>
</comment>
<evidence type="ECO:0000256" key="1">
    <source>
        <dbReference type="ARBA" id="ARBA00004141"/>
    </source>
</evidence>
<feature type="transmembrane region" description="Helical" evidence="6">
    <location>
        <begin position="173"/>
        <end position="196"/>
    </location>
</feature>
<evidence type="ECO:0000256" key="3">
    <source>
        <dbReference type="ARBA" id="ARBA00022692"/>
    </source>
</evidence>
<dbReference type="RefSeq" id="WP_011697676.1">
    <property type="nucleotide sequence ID" value="NC_008554.1"/>
</dbReference>